<proteinExistence type="predicted"/>
<dbReference type="InterPro" id="IPR016054">
    <property type="entry name" value="LY6_UPA_recep-like"/>
</dbReference>
<gene>
    <name evidence="11" type="primary">LYPD5</name>
</gene>
<dbReference type="RefSeq" id="XP_053066072.1">
    <property type="nucleotide sequence ID" value="XM_053210097.1"/>
</dbReference>
<evidence type="ECO:0000256" key="8">
    <source>
        <dbReference type="SAM" id="MobiDB-lite"/>
    </source>
</evidence>
<dbReference type="PANTHER" id="PTHR10624:SF9">
    <property type="entry name" value="LY6_PLAUR DOMAIN-CONTAINING PROTEIN 5"/>
    <property type="match status" value="1"/>
</dbReference>
<dbReference type="InterPro" id="IPR045860">
    <property type="entry name" value="Snake_toxin-like_sf"/>
</dbReference>
<dbReference type="CDD" id="cd23565">
    <property type="entry name" value="TFP_LU_ECD_LYPD5_rpt1"/>
    <property type="match status" value="1"/>
</dbReference>
<evidence type="ECO:0000256" key="7">
    <source>
        <dbReference type="ARBA" id="ARBA00023288"/>
    </source>
</evidence>
<organism evidence="10 11">
    <name type="scientific">Acinonyx jubatus</name>
    <name type="common">Cheetah</name>
    <dbReference type="NCBI Taxonomy" id="32536"/>
    <lineage>
        <taxon>Eukaryota</taxon>
        <taxon>Metazoa</taxon>
        <taxon>Chordata</taxon>
        <taxon>Craniata</taxon>
        <taxon>Vertebrata</taxon>
        <taxon>Euteleostomi</taxon>
        <taxon>Mammalia</taxon>
        <taxon>Eutheria</taxon>
        <taxon>Laurasiatheria</taxon>
        <taxon>Carnivora</taxon>
        <taxon>Feliformia</taxon>
        <taxon>Felidae</taxon>
        <taxon>Felinae</taxon>
        <taxon>Acinonyx</taxon>
    </lineage>
</organism>
<keyword evidence="5" id="KW-0472">Membrane</keyword>
<name>A0ABM3P310_ACIJB</name>
<sequence length="322" mass="34642">MEDDHDYLGGDQPKPGRAGVEESQARAGVEEPGCLGLSRENQPDRNQSRRSCPRCLSSARLCKLAMGVPRTIVLFLFGAVFCLTESQAQQCYSFQHIYFGPFDLSAVKFRNISCPHGCSEAVLSLDTGYRATVTVVQKGCWTGPPTGQMLSDDRALPPDYSVVRGCKTDLCNADLMTHDTIPNLSPAPSPPTLSGMECYACLGIHPEDCTPEKSRRVQCHQDQSVCFQGNGQMTVGNFSVPVYIRTCHRPSCTIKGTSSPWTNIDLQGSCCEGQLCNRDSVTQSFTTASAAATPSQAPHSMALLLMVPLLAGTLGGPLLPSS</sequence>
<dbReference type="CDD" id="cd23566">
    <property type="entry name" value="TFP_LU_ECD_LYPD5_rpt2"/>
    <property type="match status" value="1"/>
</dbReference>
<comment type="subcellular location">
    <subcellularLocation>
        <location evidence="1">Cell membrane</location>
        <topology evidence="1">Lipid-anchor</topology>
        <topology evidence="1">GPI-anchor</topology>
    </subcellularLocation>
</comment>
<dbReference type="Pfam" id="PF00021">
    <property type="entry name" value="UPAR_LY6"/>
    <property type="match status" value="1"/>
</dbReference>
<dbReference type="SUPFAM" id="SSF57302">
    <property type="entry name" value="Snake toxin-like"/>
    <property type="match status" value="1"/>
</dbReference>
<evidence type="ECO:0000256" key="1">
    <source>
        <dbReference type="ARBA" id="ARBA00004609"/>
    </source>
</evidence>
<dbReference type="Proteomes" id="UP001652583">
    <property type="component" value="Chromosome E2"/>
</dbReference>
<reference evidence="11" key="1">
    <citation type="submission" date="2025-08" db="UniProtKB">
        <authorList>
            <consortium name="RefSeq"/>
        </authorList>
    </citation>
    <scope>IDENTIFICATION</scope>
    <source>
        <tissue evidence="11">Blood</tissue>
    </source>
</reference>
<accession>A0ABM3P310</accession>
<evidence type="ECO:0000256" key="5">
    <source>
        <dbReference type="ARBA" id="ARBA00023136"/>
    </source>
</evidence>
<evidence type="ECO:0000313" key="11">
    <source>
        <dbReference type="RefSeq" id="XP_053066072.1"/>
    </source>
</evidence>
<dbReference type="GeneID" id="106973617"/>
<keyword evidence="2" id="KW-1003">Cell membrane</keyword>
<feature type="domain" description="UPAR/Ly6" evidence="9">
    <location>
        <begin position="195"/>
        <end position="278"/>
    </location>
</feature>
<dbReference type="PANTHER" id="PTHR10624">
    <property type="entry name" value="UROKINASE PLASMINOGEN ACTIVATOR SURFACE RECEPTOR-RELATED"/>
    <property type="match status" value="1"/>
</dbReference>
<dbReference type="Gene3D" id="2.10.60.10">
    <property type="entry name" value="CD59"/>
    <property type="match status" value="1"/>
</dbReference>
<evidence type="ECO:0000256" key="4">
    <source>
        <dbReference type="ARBA" id="ARBA00022729"/>
    </source>
</evidence>
<keyword evidence="10" id="KW-1185">Reference proteome</keyword>
<keyword evidence="4" id="KW-0732">Signal</keyword>
<evidence type="ECO:0000256" key="3">
    <source>
        <dbReference type="ARBA" id="ARBA00022622"/>
    </source>
</evidence>
<evidence type="ECO:0000256" key="2">
    <source>
        <dbReference type="ARBA" id="ARBA00022475"/>
    </source>
</evidence>
<evidence type="ECO:0000259" key="9">
    <source>
        <dbReference type="Pfam" id="PF00021"/>
    </source>
</evidence>
<protein>
    <submittedName>
        <fullName evidence="11">Ly6/PLAUR domain-containing protein 5</fullName>
    </submittedName>
</protein>
<feature type="region of interest" description="Disordered" evidence="8">
    <location>
        <begin position="1"/>
        <end position="51"/>
    </location>
</feature>
<keyword evidence="3" id="KW-0336">GPI-anchor</keyword>
<evidence type="ECO:0000313" key="10">
    <source>
        <dbReference type="Proteomes" id="UP001652583"/>
    </source>
</evidence>
<keyword evidence="7" id="KW-0449">Lipoprotein</keyword>
<evidence type="ECO:0000256" key="6">
    <source>
        <dbReference type="ARBA" id="ARBA00023180"/>
    </source>
</evidence>
<dbReference type="InterPro" id="IPR018363">
    <property type="entry name" value="CD59_antigen_CS"/>
</dbReference>
<keyword evidence="6" id="KW-0325">Glycoprotein</keyword>
<dbReference type="PROSITE" id="PS00983">
    <property type="entry name" value="LY6_UPAR"/>
    <property type="match status" value="1"/>
</dbReference>